<reference evidence="3" key="1">
    <citation type="submission" date="2020-05" db="EMBL/GenBank/DDBJ databases">
        <authorList>
            <person name="Chiriac C."/>
            <person name="Salcher M."/>
            <person name="Ghai R."/>
            <person name="Kavagutti S V."/>
        </authorList>
    </citation>
    <scope>NUCLEOTIDE SEQUENCE</scope>
</reference>
<sequence length="405" mass="41367">MWCQYDESYWETCSTTKTFTGLADGVHYLYVMQEDAAGNNSTASPSNMAYVSWRVDNVAPAAPVISGPAALTNSRSASIPVSTEGGASLTCSVDSGSYSACTAPVSLSGLADGGHSLSVKATDAAGNTGSSASASWTIDATPPSTPTISDSPAARTQSSSASVAFSGDDGASFTCSVDGGAYSACASPKALSGLADGEHSLAVKAVDGAGNASDPATASWTVDATAPAAPDVTGVPSPATIATRVTAAISGEPDATFACSVDSAAYTACGATLSANNLSLGVHVIRVQQTDLSGNTSEAATRTWSVVVLNAPRLLSKVGLSLAPKTKIVTLKLNASADRSYGISNSVTALEYYNKFPRPKDSVTRNLSFVVGYATTVKLRAGQVACWLRVRDNLGKWSTWYRTQS</sequence>
<dbReference type="Gene3D" id="3.30.420.430">
    <property type="match status" value="2"/>
</dbReference>
<feature type="compositionally biased region" description="Low complexity" evidence="1">
    <location>
        <begin position="124"/>
        <end position="154"/>
    </location>
</feature>
<feature type="region of interest" description="Disordered" evidence="1">
    <location>
        <begin position="124"/>
        <end position="161"/>
    </location>
</feature>
<gene>
    <name evidence="3" type="ORF">UFOPK3444_00249</name>
</gene>
<name>A0A6J7CV29_9ZZZZ</name>
<evidence type="ECO:0000313" key="3">
    <source>
        <dbReference type="EMBL" id="CAB4862397.1"/>
    </source>
</evidence>
<dbReference type="AlphaFoldDB" id="A0A6J7CV29"/>
<organism evidence="3">
    <name type="scientific">freshwater metagenome</name>
    <dbReference type="NCBI Taxonomy" id="449393"/>
    <lineage>
        <taxon>unclassified sequences</taxon>
        <taxon>metagenomes</taxon>
        <taxon>ecological metagenomes</taxon>
    </lineage>
</organism>
<dbReference type="InterPro" id="IPR007110">
    <property type="entry name" value="Ig-like_dom"/>
</dbReference>
<evidence type="ECO:0000256" key="1">
    <source>
        <dbReference type="SAM" id="MobiDB-lite"/>
    </source>
</evidence>
<protein>
    <submittedName>
        <fullName evidence="3">Unannotated protein</fullName>
    </submittedName>
</protein>
<dbReference type="NCBIfam" id="NF033510">
    <property type="entry name" value="Ca_tandemer"/>
    <property type="match status" value="1"/>
</dbReference>
<dbReference type="Gene3D" id="2.60.40.1800">
    <property type="match status" value="1"/>
</dbReference>
<dbReference type="PANTHER" id="PTHR34677:SF3">
    <property type="entry name" value="BACTERIAL IG-LIKE DOMAIN-CONTAINING PROTEIN"/>
    <property type="match status" value="1"/>
</dbReference>
<dbReference type="PROSITE" id="PS50835">
    <property type="entry name" value="IG_LIKE"/>
    <property type="match status" value="1"/>
</dbReference>
<proteinExistence type="predicted"/>
<feature type="domain" description="Ig-like" evidence="2">
    <location>
        <begin position="68"/>
        <end position="192"/>
    </location>
</feature>
<accession>A0A6J7CV29</accession>
<dbReference type="PANTHER" id="PTHR34677">
    <property type="match status" value="1"/>
</dbReference>
<evidence type="ECO:0000259" key="2">
    <source>
        <dbReference type="PROSITE" id="PS50835"/>
    </source>
</evidence>
<dbReference type="EMBL" id="CAFBLU010000003">
    <property type="protein sequence ID" value="CAB4862397.1"/>
    <property type="molecule type" value="Genomic_DNA"/>
</dbReference>